<evidence type="ECO:0000313" key="2">
    <source>
        <dbReference type="Proteomes" id="UP001219934"/>
    </source>
</evidence>
<organism evidence="1 2">
    <name type="scientific">Pogonophryne albipinna</name>
    <dbReference type="NCBI Taxonomy" id="1090488"/>
    <lineage>
        <taxon>Eukaryota</taxon>
        <taxon>Metazoa</taxon>
        <taxon>Chordata</taxon>
        <taxon>Craniata</taxon>
        <taxon>Vertebrata</taxon>
        <taxon>Euteleostomi</taxon>
        <taxon>Actinopterygii</taxon>
        <taxon>Neopterygii</taxon>
        <taxon>Teleostei</taxon>
        <taxon>Neoteleostei</taxon>
        <taxon>Acanthomorphata</taxon>
        <taxon>Eupercaria</taxon>
        <taxon>Perciformes</taxon>
        <taxon>Notothenioidei</taxon>
        <taxon>Pogonophryne</taxon>
    </lineage>
</organism>
<evidence type="ECO:0000313" key="1">
    <source>
        <dbReference type="EMBL" id="KAJ4944034.1"/>
    </source>
</evidence>
<dbReference type="AlphaFoldDB" id="A0AAD6BI89"/>
<feature type="non-terminal residue" evidence="1">
    <location>
        <position position="54"/>
    </location>
</feature>
<dbReference type="Proteomes" id="UP001219934">
    <property type="component" value="Unassembled WGS sequence"/>
</dbReference>
<protein>
    <submittedName>
        <fullName evidence="1">Uncharacterized protein</fullName>
    </submittedName>
</protein>
<keyword evidence="2" id="KW-1185">Reference proteome</keyword>
<proteinExistence type="predicted"/>
<accession>A0AAD6BI89</accession>
<feature type="non-terminal residue" evidence="1">
    <location>
        <position position="1"/>
    </location>
</feature>
<dbReference type="EMBL" id="JAPTMU010000004">
    <property type="protein sequence ID" value="KAJ4944034.1"/>
    <property type="molecule type" value="Genomic_DNA"/>
</dbReference>
<reference evidence="1" key="1">
    <citation type="submission" date="2022-11" db="EMBL/GenBank/DDBJ databases">
        <title>Chromosome-level genome of Pogonophryne albipinna.</title>
        <authorList>
            <person name="Jo E."/>
        </authorList>
    </citation>
    <scope>NUCLEOTIDE SEQUENCE</scope>
    <source>
        <strain evidence="1">SGF0006</strain>
        <tissue evidence="1">Muscle</tissue>
    </source>
</reference>
<name>A0AAD6BI89_9TELE</name>
<comment type="caution">
    <text evidence="1">The sequence shown here is derived from an EMBL/GenBank/DDBJ whole genome shotgun (WGS) entry which is preliminary data.</text>
</comment>
<sequence length="54" mass="5801">GGEGEIKLGVGPKTSIWGQAWSCDLIDPGGRQQRQSVSGSNSTVTHRLVFDMKK</sequence>
<gene>
    <name evidence="1" type="ORF">JOQ06_012581</name>
</gene>